<dbReference type="GO" id="GO:0005886">
    <property type="term" value="C:plasma membrane"/>
    <property type="evidence" value="ECO:0007669"/>
    <property type="project" value="TreeGrafter"/>
</dbReference>
<feature type="transmembrane region" description="Helical" evidence="5">
    <location>
        <begin position="180"/>
        <end position="201"/>
    </location>
</feature>
<dbReference type="OrthoDB" id="7835091at2"/>
<dbReference type="Pfam" id="PF03595">
    <property type="entry name" value="SLAC1"/>
    <property type="match status" value="1"/>
</dbReference>
<dbReference type="STRING" id="1545044.SAMN05444276_101199"/>
<feature type="transmembrane region" description="Helical" evidence="5">
    <location>
        <begin position="121"/>
        <end position="141"/>
    </location>
</feature>
<dbReference type="AlphaFoldDB" id="A0A1H2R2B4"/>
<evidence type="ECO:0000256" key="1">
    <source>
        <dbReference type="ARBA" id="ARBA00004141"/>
    </source>
</evidence>
<keyword evidence="2 5" id="KW-0812">Transmembrane</keyword>
<keyword evidence="4 5" id="KW-0472">Membrane</keyword>
<evidence type="ECO:0000256" key="3">
    <source>
        <dbReference type="ARBA" id="ARBA00022989"/>
    </source>
</evidence>
<organism evidence="6 7">
    <name type="scientific">Paracoccus sanguinis</name>
    <dbReference type="NCBI Taxonomy" id="1545044"/>
    <lineage>
        <taxon>Bacteria</taxon>
        <taxon>Pseudomonadati</taxon>
        <taxon>Pseudomonadota</taxon>
        <taxon>Alphaproteobacteria</taxon>
        <taxon>Rhodobacterales</taxon>
        <taxon>Paracoccaceae</taxon>
        <taxon>Paracoccus</taxon>
    </lineage>
</organism>
<dbReference type="InterPro" id="IPR052951">
    <property type="entry name" value="Tellurite_res_ion_channel"/>
</dbReference>
<dbReference type="GO" id="GO:0046583">
    <property type="term" value="F:monoatomic cation efflux transmembrane transporter activity"/>
    <property type="evidence" value="ECO:0007669"/>
    <property type="project" value="TreeGrafter"/>
</dbReference>
<dbReference type="InterPro" id="IPR004695">
    <property type="entry name" value="SLAC1/Mae1/Ssu1/TehA"/>
</dbReference>
<feature type="transmembrane region" description="Helical" evidence="5">
    <location>
        <begin position="56"/>
        <end position="74"/>
    </location>
</feature>
<keyword evidence="7" id="KW-1185">Reference proteome</keyword>
<evidence type="ECO:0000256" key="2">
    <source>
        <dbReference type="ARBA" id="ARBA00022692"/>
    </source>
</evidence>
<dbReference type="RefSeq" id="WP_036735117.1">
    <property type="nucleotide sequence ID" value="NZ_FNNA01000001.1"/>
</dbReference>
<sequence>MTRDRLHFAMPRPVPPGLWRRTPPAMFPPILGTLALALAWLGGAGAFGLPLGLAQMGAGMAVALGLFAVTAYAVKLIRRPAVLADELTVLPGRTGVAAGVLSLYLLAALIGVMAAPGLGRGLLIATMLLHAAYLAVLVSVLRRGPAEQRRVTPAFHLGFTGWIVAARAALVLGWPGLAGWLFWPSLAAALVIWGLSLAQAAQMRVPPPLRPMLAIHLAPVALFGTVALGLGWTGAGTAFAWAALAGVLALAVGGRWLLADGFSPLWGALTFPLAATAGLWVTLWRAVPTESHRLVAGGTLVLATLVVLPILFLVLKAWAQGRLAARTNAAIA</sequence>
<protein>
    <submittedName>
        <fullName evidence="6">Tellurite resistance protein</fullName>
    </submittedName>
</protein>
<dbReference type="Gene3D" id="1.50.10.150">
    <property type="entry name" value="Voltage-dependent anion channel"/>
    <property type="match status" value="1"/>
</dbReference>
<feature type="transmembrane region" description="Helical" evidence="5">
    <location>
        <begin position="213"/>
        <end position="232"/>
    </location>
</feature>
<evidence type="ECO:0000313" key="7">
    <source>
        <dbReference type="Proteomes" id="UP000182944"/>
    </source>
</evidence>
<feature type="transmembrane region" description="Helical" evidence="5">
    <location>
        <begin position="265"/>
        <end position="283"/>
    </location>
</feature>
<name>A0A1H2R2B4_9RHOB</name>
<evidence type="ECO:0000256" key="5">
    <source>
        <dbReference type="SAM" id="Phobius"/>
    </source>
</evidence>
<keyword evidence="3 5" id="KW-1133">Transmembrane helix</keyword>
<evidence type="ECO:0000313" key="6">
    <source>
        <dbReference type="EMBL" id="SDW13517.1"/>
    </source>
</evidence>
<proteinExistence type="predicted"/>
<dbReference type="EMBL" id="FNNA01000001">
    <property type="protein sequence ID" value="SDW13517.1"/>
    <property type="molecule type" value="Genomic_DNA"/>
</dbReference>
<dbReference type="PANTHER" id="PTHR37955:SF1">
    <property type="entry name" value="DEP DOMAIN-CONTAINING PROTEIN"/>
    <property type="match status" value="1"/>
</dbReference>
<feature type="transmembrane region" description="Helical" evidence="5">
    <location>
        <begin position="238"/>
        <end position="258"/>
    </location>
</feature>
<dbReference type="PANTHER" id="PTHR37955">
    <property type="entry name" value="TELLURITE RESISTANCE PROTEIN TEHA"/>
    <property type="match status" value="1"/>
</dbReference>
<evidence type="ECO:0000256" key="4">
    <source>
        <dbReference type="ARBA" id="ARBA00023136"/>
    </source>
</evidence>
<dbReference type="CDD" id="cd09322">
    <property type="entry name" value="TDT_TehA_like"/>
    <property type="match status" value="1"/>
</dbReference>
<gene>
    <name evidence="6" type="ORF">SAMN05444276_101199</name>
</gene>
<dbReference type="InterPro" id="IPR038665">
    <property type="entry name" value="Voltage-dep_anion_channel_sf"/>
</dbReference>
<feature type="transmembrane region" description="Helical" evidence="5">
    <location>
        <begin position="153"/>
        <end position="174"/>
    </location>
</feature>
<accession>A0A1H2R2B4</accession>
<dbReference type="Proteomes" id="UP000182944">
    <property type="component" value="Unassembled WGS sequence"/>
</dbReference>
<feature type="transmembrane region" description="Helical" evidence="5">
    <location>
        <begin position="295"/>
        <end position="315"/>
    </location>
</feature>
<reference evidence="7" key="1">
    <citation type="submission" date="2016-10" db="EMBL/GenBank/DDBJ databases">
        <authorList>
            <person name="Varghese N."/>
            <person name="Submissions S."/>
        </authorList>
    </citation>
    <scope>NUCLEOTIDE SEQUENCE [LARGE SCALE GENOMIC DNA]</scope>
    <source>
        <strain evidence="7">DSM 29303</strain>
    </source>
</reference>
<comment type="subcellular location">
    <subcellularLocation>
        <location evidence="1">Membrane</location>
        <topology evidence="1">Multi-pass membrane protein</topology>
    </subcellularLocation>
</comment>
<feature type="transmembrane region" description="Helical" evidence="5">
    <location>
        <begin position="95"/>
        <end position="115"/>
    </location>
</feature>